<accession>A0ABC8T7N1</accession>
<feature type="compositionally biased region" description="Acidic residues" evidence="2">
    <location>
        <begin position="317"/>
        <end position="352"/>
    </location>
</feature>
<dbReference type="AlphaFoldDB" id="A0ABC8T7N1"/>
<name>A0ABC8T7N1_9AQUA</name>
<proteinExistence type="inferred from homology"/>
<comment type="similarity">
    <text evidence="1">Belongs to the IWR1/SLC7A6OS family.</text>
</comment>
<evidence type="ECO:0000256" key="1">
    <source>
        <dbReference type="ARBA" id="ARBA00010218"/>
    </source>
</evidence>
<evidence type="ECO:0000256" key="2">
    <source>
        <dbReference type="SAM" id="MobiDB-lite"/>
    </source>
</evidence>
<feature type="compositionally biased region" description="Acidic residues" evidence="2">
    <location>
        <begin position="285"/>
        <end position="294"/>
    </location>
</feature>
<sequence>MADIAESSSTPLKNDKPVIVRVKRKAFQSPLEAFWLEINERPLKRPLLDFDKLSLSDSSAKELKAKKVFVHHVDTVRSSKVTANILQSFVPNHVDASKSKTKSEDPRRSFNTKKKQDQLLVKAKQKQEILSKNARFEQIWRSRKGKIDVLHEEAIREMCNFYDVVRVDVEETTNGVQKEVTDTDLEDHMMMSSYLPLLREFIPSAAAEIESDIHDYMSKHNHAFEDGYVYDLYAVKDDISIPEEDASNPFPLVQVDDDDSFYNGPSDSDYESDDSNAENNPLNDYPDEEPSEDEKDVKSSSSDDKSEELESASGSDESVEPQLETDDSAENEDLMYEDEFYSDDDDKAYDKE</sequence>
<evidence type="ECO:0000313" key="5">
    <source>
        <dbReference type="Proteomes" id="UP001642360"/>
    </source>
</evidence>
<keyword evidence="5" id="KW-1185">Reference proteome</keyword>
<dbReference type="Pfam" id="PF08574">
    <property type="entry name" value="Iwr1"/>
    <property type="match status" value="1"/>
</dbReference>
<protein>
    <recommendedName>
        <fullName evidence="3">Transcription factor Iwr1 domain-containing protein</fullName>
    </recommendedName>
</protein>
<dbReference type="EMBL" id="CAUOFW020004169">
    <property type="protein sequence ID" value="CAK9164126.1"/>
    <property type="molecule type" value="Genomic_DNA"/>
</dbReference>
<comment type="caution">
    <text evidence="4">The sequence shown here is derived from an EMBL/GenBank/DDBJ whole genome shotgun (WGS) entry which is preliminary data.</text>
</comment>
<feature type="region of interest" description="Disordered" evidence="2">
    <location>
        <begin position="94"/>
        <end position="117"/>
    </location>
</feature>
<evidence type="ECO:0000259" key="3">
    <source>
        <dbReference type="Pfam" id="PF08574"/>
    </source>
</evidence>
<organism evidence="4 5">
    <name type="scientific">Ilex paraguariensis</name>
    <name type="common">yerba mate</name>
    <dbReference type="NCBI Taxonomy" id="185542"/>
    <lineage>
        <taxon>Eukaryota</taxon>
        <taxon>Viridiplantae</taxon>
        <taxon>Streptophyta</taxon>
        <taxon>Embryophyta</taxon>
        <taxon>Tracheophyta</taxon>
        <taxon>Spermatophyta</taxon>
        <taxon>Magnoliopsida</taxon>
        <taxon>eudicotyledons</taxon>
        <taxon>Gunneridae</taxon>
        <taxon>Pentapetalae</taxon>
        <taxon>asterids</taxon>
        <taxon>campanulids</taxon>
        <taxon>Aquifoliales</taxon>
        <taxon>Aquifoliaceae</taxon>
        <taxon>Ilex</taxon>
    </lineage>
</organism>
<dbReference type="PANTHER" id="PTHR31934">
    <property type="entry name" value="ALPHA/BETA-HYDROLASES SUPERFAMILY PROTEIN"/>
    <property type="match status" value="1"/>
</dbReference>
<feature type="compositionally biased region" description="Basic and acidic residues" evidence="2">
    <location>
        <begin position="295"/>
        <end position="304"/>
    </location>
</feature>
<reference evidence="4 5" key="1">
    <citation type="submission" date="2024-02" db="EMBL/GenBank/DDBJ databases">
        <authorList>
            <person name="Vignale AGUSTIN F."/>
            <person name="Sosa J E."/>
            <person name="Modenutti C."/>
        </authorList>
    </citation>
    <scope>NUCLEOTIDE SEQUENCE [LARGE SCALE GENOMIC DNA]</scope>
</reference>
<evidence type="ECO:0000313" key="4">
    <source>
        <dbReference type="EMBL" id="CAK9164126.1"/>
    </source>
</evidence>
<dbReference type="PANTHER" id="PTHR31934:SF2">
    <property type="entry name" value="RNA-DIRECTED DNA METHYLATION 4"/>
    <property type="match status" value="1"/>
</dbReference>
<dbReference type="Proteomes" id="UP001642360">
    <property type="component" value="Unassembled WGS sequence"/>
</dbReference>
<dbReference type="InterPro" id="IPR013883">
    <property type="entry name" value="TF_Iwr1_dom"/>
</dbReference>
<feature type="compositionally biased region" description="Basic and acidic residues" evidence="2">
    <location>
        <begin position="95"/>
        <end position="108"/>
    </location>
</feature>
<feature type="region of interest" description="Disordered" evidence="2">
    <location>
        <begin position="245"/>
        <end position="352"/>
    </location>
</feature>
<feature type="domain" description="Transcription factor Iwr1" evidence="3">
    <location>
        <begin position="227"/>
        <end position="289"/>
    </location>
</feature>
<gene>
    <name evidence="4" type="ORF">ILEXP_LOCUS33222</name>
</gene>